<evidence type="ECO:0000256" key="8">
    <source>
        <dbReference type="ARBA" id="ARBA00023026"/>
    </source>
</evidence>
<keyword evidence="10" id="KW-0520">NAD</keyword>
<organism evidence="12 13">
    <name type="scientific">Durusdinium trenchii</name>
    <dbReference type="NCBI Taxonomy" id="1381693"/>
    <lineage>
        <taxon>Eukaryota</taxon>
        <taxon>Sar</taxon>
        <taxon>Alveolata</taxon>
        <taxon>Dinophyceae</taxon>
        <taxon>Suessiales</taxon>
        <taxon>Symbiodiniaceae</taxon>
        <taxon>Durusdinium</taxon>
    </lineage>
</organism>
<dbReference type="Gene3D" id="3.90.176.10">
    <property type="entry name" value="Toxin ADP-ribosyltransferase, Chain A, domain 1"/>
    <property type="match status" value="1"/>
</dbReference>
<evidence type="ECO:0000256" key="1">
    <source>
        <dbReference type="ARBA" id="ARBA00004613"/>
    </source>
</evidence>
<dbReference type="PANTHER" id="PTHR10339">
    <property type="entry name" value="ADP-RIBOSYLTRANSFERASE"/>
    <property type="match status" value="1"/>
</dbReference>
<evidence type="ECO:0000256" key="9">
    <source>
        <dbReference type="ARBA" id="ARBA00047597"/>
    </source>
</evidence>
<feature type="transmembrane region" description="Helical" evidence="11">
    <location>
        <begin position="298"/>
        <end position="315"/>
    </location>
</feature>
<dbReference type="EMBL" id="CAXAMN010001381">
    <property type="protein sequence ID" value="CAK8994075.1"/>
    <property type="molecule type" value="Genomic_DNA"/>
</dbReference>
<dbReference type="InterPro" id="IPR000768">
    <property type="entry name" value="ART"/>
</dbReference>
<keyword evidence="13" id="KW-1185">Reference proteome</keyword>
<dbReference type="PROSITE" id="PS51996">
    <property type="entry name" value="TR_MART"/>
    <property type="match status" value="1"/>
</dbReference>
<evidence type="ECO:0000256" key="7">
    <source>
        <dbReference type="ARBA" id="ARBA00022695"/>
    </source>
</evidence>
<feature type="transmembrane region" description="Helical" evidence="11">
    <location>
        <begin position="262"/>
        <end position="278"/>
    </location>
</feature>
<evidence type="ECO:0000313" key="12">
    <source>
        <dbReference type="EMBL" id="CAK8994075.1"/>
    </source>
</evidence>
<protein>
    <recommendedName>
        <fullName evidence="10">NAD(P)(+)--arginine ADP-ribosyltransferase</fullName>
        <ecNumber evidence="10">2.4.2.31</ecNumber>
    </recommendedName>
    <alternativeName>
        <fullName evidence="10">Mono(ADP-ribosyl)transferase</fullName>
    </alternativeName>
</protein>
<keyword evidence="6 10" id="KW-0808">Transferase</keyword>
<keyword evidence="11" id="KW-0812">Transmembrane</keyword>
<evidence type="ECO:0000256" key="2">
    <source>
        <dbReference type="ARBA" id="ARBA00009558"/>
    </source>
</evidence>
<keyword evidence="10" id="KW-0521">NADP</keyword>
<name>A0ABP0HV36_9DINO</name>
<evidence type="ECO:0000256" key="10">
    <source>
        <dbReference type="RuleBase" id="RU361228"/>
    </source>
</evidence>
<feature type="transmembrane region" description="Helical" evidence="11">
    <location>
        <begin position="404"/>
        <end position="424"/>
    </location>
</feature>
<comment type="subcellular location">
    <subcellularLocation>
        <location evidence="1">Secreted</location>
    </subcellularLocation>
</comment>
<evidence type="ECO:0000256" key="11">
    <source>
        <dbReference type="SAM" id="Phobius"/>
    </source>
</evidence>
<dbReference type="EC" id="2.4.2.31" evidence="10"/>
<keyword evidence="5 10" id="KW-0328">Glycosyltransferase</keyword>
<proteinExistence type="inferred from homology"/>
<keyword evidence="4" id="KW-0800">Toxin</keyword>
<comment type="caution">
    <text evidence="12">The sequence shown here is derived from an EMBL/GenBank/DDBJ whole genome shotgun (WGS) entry which is preliminary data.</text>
</comment>
<gene>
    <name evidence="12" type="ORF">CCMP2556_LOCUS3498</name>
</gene>
<dbReference type="Proteomes" id="UP001642484">
    <property type="component" value="Unassembled WGS sequence"/>
</dbReference>
<feature type="transmembrane region" description="Helical" evidence="11">
    <location>
        <begin position="215"/>
        <end position="233"/>
    </location>
</feature>
<keyword evidence="8" id="KW-0843">Virulence</keyword>
<evidence type="ECO:0000256" key="4">
    <source>
        <dbReference type="ARBA" id="ARBA00022656"/>
    </source>
</evidence>
<sequence>MSSPSAAEHSISLNAYALHEAVPPDRWCVTLHDLLFLQKDLGRAIQRQEIWPPHDGHDDWTLTMDQGYGPSIYTVNEQYIKPITEKAGKMSWALMRNPEGLECDLFISHAWQEGVFEFLAKVRHSWPRGAVHAWCCMLANPQNLNLASFLTSPSTSPFAVALKASEIVLVVPNRHQSVYTRLWCAYEAYLAHEEGKRILIAKPSNLPQILSSMRLMLLASFLGAFLGLLGSLYNLHYSKPTTFLGCLLCVLSLNIQHDTARITLHFFLMMLCWTQISHYEPLFPTWSTTWDFQPPVHVAFYTFFYLMSAIFCSLMEVDRISGNSTVVESEQLQKNYKGSIRHAECSEPADAVKIRAEIGGKREEVDYAIHVLLTAGMSTTALREVARSGVDIEYAAYSEISCPVIILGPYELVTLAFLVLELIHYRGVNYLLWALLAGLSLVVRLLLIGVILRRADDERCFILKVLTKAVAVVLVIFAVVCSLSSILSMQTLSMAWLVLSAASWSVVLAFALLGIQGTAKLPLGLSLLQIFFARGRKVFGACARSSFAPALPHSDASSDSESEEYAAIMLYTSNAIYQDLNKALRDNNRSKVKKYFKYLRLFFESMDALPKQKRKLWRGLSVDLHKNSQYKVGNTVVWWGISSCTSDEKVAKGFAEGCGGKSTLITVESKTASDISQVTFYSNEKESLLSPGTQLKVKSNKMNGNVCEITLEEVGRMLN</sequence>
<keyword evidence="7" id="KW-0548">Nucleotidyltransferase</keyword>
<evidence type="ECO:0000313" key="13">
    <source>
        <dbReference type="Proteomes" id="UP001642484"/>
    </source>
</evidence>
<comment type="similarity">
    <text evidence="2 10">Belongs to the Arg-specific ADP-ribosyltransferase family.</text>
</comment>
<keyword evidence="3" id="KW-0964">Secreted</keyword>
<accession>A0ABP0HV36</accession>
<keyword evidence="11" id="KW-1133">Transmembrane helix</keyword>
<dbReference type="SUPFAM" id="SSF56399">
    <property type="entry name" value="ADP-ribosylation"/>
    <property type="match status" value="1"/>
</dbReference>
<dbReference type="PANTHER" id="PTHR10339:SF25">
    <property type="entry name" value="SECRETED EXOENZYME S"/>
    <property type="match status" value="1"/>
</dbReference>
<evidence type="ECO:0000256" key="6">
    <source>
        <dbReference type="ARBA" id="ARBA00022679"/>
    </source>
</evidence>
<evidence type="ECO:0000256" key="5">
    <source>
        <dbReference type="ARBA" id="ARBA00022676"/>
    </source>
</evidence>
<evidence type="ECO:0000256" key="3">
    <source>
        <dbReference type="ARBA" id="ARBA00022525"/>
    </source>
</evidence>
<feature type="transmembrane region" description="Helical" evidence="11">
    <location>
        <begin position="465"/>
        <end position="487"/>
    </location>
</feature>
<dbReference type="InterPro" id="IPR050999">
    <property type="entry name" value="ADP-ribosyltransferase_ARG"/>
</dbReference>
<feature type="transmembrane region" description="Helical" evidence="11">
    <location>
        <begin position="493"/>
        <end position="515"/>
    </location>
</feature>
<reference evidence="12 13" key="1">
    <citation type="submission" date="2024-02" db="EMBL/GenBank/DDBJ databases">
        <authorList>
            <person name="Chen Y."/>
            <person name="Shah S."/>
            <person name="Dougan E. K."/>
            <person name="Thang M."/>
            <person name="Chan C."/>
        </authorList>
    </citation>
    <scope>NUCLEOTIDE SEQUENCE [LARGE SCALE GENOMIC DNA]</scope>
</reference>
<feature type="transmembrane region" description="Helical" evidence="11">
    <location>
        <begin position="430"/>
        <end position="453"/>
    </location>
</feature>
<comment type="catalytic activity">
    <reaction evidence="9 10">
        <text>L-arginyl-[protein] + NAD(+) = N(omega)-(ADP-D-ribosyl)-L-arginyl-[protein] + nicotinamide + H(+)</text>
        <dbReference type="Rhea" id="RHEA:19149"/>
        <dbReference type="Rhea" id="RHEA-COMP:10532"/>
        <dbReference type="Rhea" id="RHEA-COMP:15087"/>
        <dbReference type="ChEBI" id="CHEBI:15378"/>
        <dbReference type="ChEBI" id="CHEBI:17154"/>
        <dbReference type="ChEBI" id="CHEBI:29965"/>
        <dbReference type="ChEBI" id="CHEBI:57540"/>
        <dbReference type="ChEBI" id="CHEBI:142554"/>
        <dbReference type="EC" id="2.4.2.31"/>
    </reaction>
</comment>
<dbReference type="Pfam" id="PF01129">
    <property type="entry name" value="ART"/>
    <property type="match status" value="1"/>
</dbReference>
<keyword evidence="11" id="KW-0472">Membrane</keyword>